<feature type="compositionally biased region" description="Low complexity" evidence="1">
    <location>
        <begin position="180"/>
        <end position="189"/>
    </location>
</feature>
<accession>A0A183B0F7</accession>
<evidence type="ECO:0000313" key="3">
    <source>
        <dbReference type="Proteomes" id="UP000272942"/>
    </source>
</evidence>
<dbReference type="Proteomes" id="UP000272942">
    <property type="component" value="Unassembled WGS sequence"/>
</dbReference>
<feature type="region of interest" description="Disordered" evidence="1">
    <location>
        <begin position="75"/>
        <end position="124"/>
    </location>
</feature>
<protein>
    <submittedName>
        <fullName evidence="4">BHLH domain-containing protein</fullName>
    </submittedName>
</protein>
<reference evidence="2 3" key="2">
    <citation type="submission" date="2018-11" db="EMBL/GenBank/DDBJ databases">
        <authorList>
            <consortium name="Pathogen Informatics"/>
        </authorList>
    </citation>
    <scope>NUCLEOTIDE SEQUENCE [LARGE SCALE GENOMIC DNA]</scope>
    <source>
        <strain evidence="2 3">Egypt</strain>
    </source>
</reference>
<organism evidence="4">
    <name type="scientific">Echinostoma caproni</name>
    <dbReference type="NCBI Taxonomy" id="27848"/>
    <lineage>
        <taxon>Eukaryota</taxon>
        <taxon>Metazoa</taxon>
        <taxon>Spiralia</taxon>
        <taxon>Lophotrochozoa</taxon>
        <taxon>Platyhelminthes</taxon>
        <taxon>Trematoda</taxon>
        <taxon>Digenea</taxon>
        <taxon>Plagiorchiida</taxon>
        <taxon>Echinostomata</taxon>
        <taxon>Echinostomatoidea</taxon>
        <taxon>Echinostomatidae</taxon>
        <taxon>Echinostoma</taxon>
    </lineage>
</organism>
<feature type="region of interest" description="Disordered" evidence="1">
    <location>
        <begin position="177"/>
        <end position="208"/>
    </location>
</feature>
<keyword evidence="3" id="KW-1185">Reference proteome</keyword>
<sequence length="252" mass="26933">MRTNKECPMYGKSGTGAVPSADLPTSRRGLDRSRARGAPGSRGQLDGLAKCDADAIAAAQALASRPVCELLAEQEEQEAAEHKHGAAGGGGGGGGGSTDAEGTSQDRLHADESRDSTSAFGETDMTVEGTKLKLHSNLTRYIQEQNRRNLKLKIHRQLLDRLNAASEMVQSATAHRRSLASRQAAAASSGGSGRGRRTNLIDDEFPTGIKNRGNRRRIDPRVALNHIFEGIYKVCSMVTLSRLISIVRVCIS</sequence>
<evidence type="ECO:0000313" key="4">
    <source>
        <dbReference type="WBParaSite" id="ECPE_0001272801-mRNA-1"/>
    </source>
</evidence>
<evidence type="ECO:0000313" key="2">
    <source>
        <dbReference type="EMBL" id="VDP89964.1"/>
    </source>
</evidence>
<name>A0A183B0F7_9TREM</name>
<dbReference type="EMBL" id="UZAN01053405">
    <property type="protein sequence ID" value="VDP89964.1"/>
    <property type="molecule type" value="Genomic_DNA"/>
</dbReference>
<feature type="compositionally biased region" description="Basic and acidic residues" evidence="1">
    <location>
        <begin position="104"/>
        <end position="115"/>
    </location>
</feature>
<reference evidence="4" key="1">
    <citation type="submission" date="2016-06" db="UniProtKB">
        <authorList>
            <consortium name="WormBaseParasite"/>
        </authorList>
    </citation>
    <scope>IDENTIFICATION</scope>
</reference>
<dbReference type="AlphaFoldDB" id="A0A183B0F7"/>
<feature type="region of interest" description="Disordered" evidence="1">
    <location>
        <begin position="1"/>
        <end position="47"/>
    </location>
</feature>
<dbReference type="WBParaSite" id="ECPE_0001272801-mRNA-1">
    <property type="protein sequence ID" value="ECPE_0001272801-mRNA-1"/>
    <property type="gene ID" value="ECPE_0001272801"/>
</dbReference>
<evidence type="ECO:0000256" key="1">
    <source>
        <dbReference type="SAM" id="MobiDB-lite"/>
    </source>
</evidence>
<gene>
    <name evidence="2" type="ORF">ECPE_LOCUS12692</name>
</gene>
<feature type="compositionally biased region" description="Gly residues" evidence="1">
    <location>
        <begin position="86"/>
        <end position="97"/>
    </location>
</feature>
<proteinExistence type="predicted"/>